<evidence type="ECO:0000313" key="1">
    <source>
        <dbReference type="EMBL" id="MFC5772055.1"/>
    </source>
</evidence>
<keyword evidence="2" id="KW-1185">Reference proteome</keyword>
<dbReference type="RefSeq" id="WP_157748401.1">
    <property type="nucleotide sequence ID" value="NZ_JBHSOG010000102.1"/>
</dbReference>
<name>A0ABW1AXI1_9RHOO</name>
<reference evidence="2" key="1">
    <citation type="journal article" date="2019" name="Int. J. Syst. Evol. Microbiol.">
        <title>The Global Catalogue of Microorganisms (GCM) 10K type strain sequencing project: providing services to taxonomists for standard genome sequencing and annotation.</title>
        <authorList>
            <consortium name="The Broad Institute Genomics Platform"/>
            <consortium name="The Broad Institute Genome Sequencing Center for Infectious Disease"/>
            <person name="Wu L."/>
            <person name="Ma J."/>
        </authorList>
    </citation>
    <scope>NUCLEOTIDE SEQUENCE [LARGE SCALE GENOMIC DNA]</scope>
    <source>
        <strain evidence="2">SHR3</strain>
    </source>
</reference>
<protein>
    <submittedName>
        <fullName evidence="1">Uncharacterized protein</fullName>
    </submittedName>
</protein>
<evidence type="ECO:0000313" key="2">
    <source>
        <dbReference type="Proteomes" id="UP001595974"/>
    </source>
</evidence>
<gene>
    <name evidence="1" type="ORF">ACFPTN_21955</name>
</gene>
<comment type="caution">
    <text evidence="1">The sequence shown here is derived from an EMBL/GenBank/DDBJ whole genome shotgun (WGS) entry which is preliminary data.</text>
</comment>
<dbReference type="EMBL" id="JBHSOG010000102">
    <property type="protein sequence ID" value="MFC5772055.1"/>
    <property type="molecule type" value="Genomic_DNA"/>
</dbReference>
<accession>A0ABW1AXI1</accession>
<dbReference type="Proteomes" id="UP001595974">
    <property type="component" value="Unassembled WGS sequence"/>
</dbReference>
<sequence length="340" mass="36766">MFDCSADVVRRFIRLPEGASAYIGWVDDLLGHVKNAEIEEPWELFTSEPPKELGELSRILEGLRALAGEASIRQQSPFTTHRNPRAKKGCAFDTACRAVRQFHDAQLAELESNLRAQFCSDENGCSLFLLRDAAVPVIWPPADVLMTVPIESSVDLATSWATWRAVVEGGRRICVLPVVEGYGLTSFAVAGLDTLNVVRNEADKWCTVAGVQPLPLINVAALTAITNPLVELDGIRTYWASKGGRTPVEQATYDQLLSALEQSRATFQALQVSAEVTGAVNQFVDAVLAGELSLAAEASRVLVGETGPAWQVLGQLLQAITEVDISLATARLVEPAEAQI</sequence>
<organism evidence="1 2">
    <name type="scientific">Thauera sinica</name>
    <dbReference type="NCBI Taxonomy" id="2665146"/>
    <lineage>
        <taxon>Bacteria</taxon>
        <taxon>Pseudomonadati</taxon>
        <taxon>Pseudomonadota</taxon>
        <taxon>Betaproteobacteria</taxon>
        <taxon>Rhodocyclales</taxon>
        <taxon>Zoogloeaceae</taxon>
        <taxon>Thauera</taxon>
    </lineage>
</organism>
<proteinExistence type="predicted"/>